<feature type="DNA-binding region" description="OmpR/PhoB-type" evidence="8">
    <location>
        <begin position="427"/>
        <end position="529"/>
    </location>
</feature>
<dbReference type="SUPFAM" id="SSF55874">
    <property type="entry name" value="ATPase domain of HSP90 chaperone/DNA topoisomerase II/histidine kinase"/>
    <property type="match status" value="1"/>
</dbReference>
<dbReference type="CDD" id="cd00082">
    <property type="entry name" value="HisKA"/>
    <property type="match status" value="1"/>
</dbReference>
<dbReference type="InterPro" id="IPR001867">
    <property type="entry name" value="OmpR/PhoB-type_DNA-bd"/>
</dbReference>
<dbReference type="EMBL" id="CASHTH010002063">
    <property type="protein sequence ID" value="CAI8024218.1"/>
    <property type="molecule type" value="Genomic_DNA"/>
</dbReference>
<feature type="domain" description="Response regulatory" evidence="10">
    <location>
        <begin position="379"/>
        <end position="503"/>
    </location>
</feature>
<dbReference type="SUPFAM" id="SSF55781">
    <property type="entry name" value="GAF domain-like"/>
    <property type="match status" value="1"/>
</dbReference>
<evidence type="ECO:0000259" key="10">
    <source>
        <dbReference type="PROSITE" id="PS50110"/>
    </source>
</evidence>
<feature type="domain" description="OmpR/PhoB-type" evidence="11">
    <location>
        <begin position="427"/>
        <end position="529"/>
    </location>
</feature>
<dbReference type="SUPFAM" id="SSF47384">
    <property type="entry name" value="Homodimeric domain of signal transducing histidine kinase"/>
    <property type="match status" value="1"/>
</dbReference>
<dbReference type="InterPro" id="IPR036890">
    <property type="entry name" value="HATPase_C_sf"/>
</dbReference>
<dbReference type="Proteomes" id="UP001174909">
    <property type="component" value="Unassembled WGS sequence"/>
</dbReference>
<evidence type="ECO:0000256" key="6">
    <source>
        <dbReference type="ARBA" id="ARBA00023163"/>
    </source>
</evidence>
<organism evidence="12 13">
    <name type="scientific">Geodia barretti</name>
    <name type="common">Barrett's horny sponge</name>
    <dbReference type="NCBI Taxonomy" id="519541"/>
    <lineage>
        <taxon>Eukaryota</taxon>
        <taxon>Metazoa</taxon>
        <taxon>Porifera</taxon>
        <taxon>Demospongiae</taxon>
        <taxon>Heteroscleromorpha</taxon>
        <taxon>Tetractinellida</taxon>
        <taxon>Astrophorina</taxon>
        <taxon>Geodiidae</taxon>
        <taxon>Geodia</taxon>
    </lineage>
</organism>
<evidence type="ECO:0000256" key="2">
    <source>
        <dbReference type="ARBA" id="ARBA00022679"/>
    </source>
</evidence>
<evidence type="ECO:0000256" key="8">
    <source>
        <dbReference type="PROSITE-ProRule" id="PRU01091"/>
    </source>
</evidence>
<keyword evidence="2" id="KW-0808">Transferase</keyword>
<dbReference type="InterPro" id="IPR003018">
    <property type="entry name" value="GAF"/>
</dbReference>
<reference evidence="12" key="1">
    <citation type="submission" date="2023-03" db="EMBL/GenBank/DDBJ databases">
        <authorList>
            <person name="Steffen K."/>
            <person name="Cardenas P."/>
        </authorList>
    </citation>
    <scope>NUCLEOTIDE SEQUENCE</scope>
</reference>
<sequence>MKTFLGMPIRHKGELLGSIYLTEKVDGQEFTLDDENTIDMFASQAAIAISNALKYRAEQRAKSDLQALLNSSPMGVFVLDAKTGDVCHSMRRRDEWSAAPIYSDEGDIVSVVVTVQDMTPLQEVERLRAEFLGMVNDELLTPLTTIKGSTATVLGSPCPLDPAETQQFFRIINEQTDQIRDLINNLLDATRIEAGTFSINSEPTDLAGIVVEARNAFLSGEAKNDVITDLPPDLPRVMADRQRIMKAMNTLFSNASKNSPEESTIRVTASQVDAHVAVTVTDEGRGVSTERLPHLFRKFSWADGDEGRCQIERAGLDLAVCKGIVEAHGGEISAESAGPELGTRVTFTIPVASEDEKVAAAISPQLPARVEQTDSEQERILAVDEDPQILRYVRDTLSGGGYFPITTGNLDEVIRQIYDYKPSLVLLDLVLAGSNEFEIVKSISQITDAPIIFLSGYATEYKLLFELSINSGRVLTHDQLLERVWVGKASGNSQVLRAFVKVLRRKLGDDVSNPRFIFTEHRVGYRMAKPNDHTAHGKQIDRLIARIVSTGEY</sequence>
<evidence type="ECO:0000256" key="3">
    <source>
        <dbReference type="ARBA" id="ARBA00022777"/>
    </source>
</evidence>
<protein>
    <submittedName>
        <fullName evidence="12">Alkaline phosphatase synthesis sensor protein PhoR</fullName>
    </submittedName>
</protein>
<feature type="domain" description="Histidine kinase" evidence="9">
    <location>
        <begin position="134"/>
        <end position="353"/>
    </location>
</feature>
<dbReference type="SUPFAM" id="SSF46894">
    <property type="entry name" value="C-terminal effector domain of the bipartite response regulators"/>
    <property type="match status" value="1"/>
</dbReference>
<evidence type="ECO:0000313" key="13">
    <source>
        <dbReference type="Proteomes" id="UP001174909"/>
    </source>
</evidence>
<keyword evidence="3" id="KW-0418">Kinase</keyword>
<evidence type="ECO:0000256" key="1">
    <source>
        <dbReference type="ARBA" id="ARBA00022553"/>
    </source>
</evidence>
<dbReference type="PROSITE" id="PS50109">
    <property type="entry name" value="HIS_KIN"/>
    <property type="match status" value="1"/>
</dbReference>
<dbReference type="GO" id="GO:0003677">
    <property type="term" value="F:DNA binding"/>
    <property type="evidence" value="ECO:0007669"/>
    <property type="project" value="UniProtKB-UniRule"/>
</dbReference>
<feature type="modified residue" description="4-aspartylphosphate" evidence="7">
    <location>
        <position position="428"/>
    </location>
</feature>
<dbReference type="SMART" id="SM00862">
    <property type="entry name" value="Trans_reg_C"/>
    <property type="match status" value="1"/>
</dbReference>
<dbReference type="Pfam" id="PF00512">
    <property type="entry name" value="HisKA"/>
    <property type="match status" value="1"/>
</dbReference>
<dbReference type="PROSITE" id="PS51755">
    <property type="entry name" value="OMPR_PHOB"/>
    <property type="match status" value="1"/>
</dbReference>
<evidence type="ECO:0000259" key="11">
    <source>
        <dbReference type="PROSITE" id="PS51755"/>
    </source>
</evidence>
<dbReference type="InterPro" id="IPR016032">
    <property type="entry name" value="Sig_transdc_resp-reg_C-effctor"/>
</dbReference>
<dbReference type="Pfam" id="PF02518">
    <property type="entry name" value="HATPase_c"/>
    <property type="match status" value="1"/>
</dbReference>
<dbReference type="Pfam" id="PF01590">
    <property type="entry name" value="GAF"/>
    <property type="match status" value="1"/>
</dbReference>
<dbReference type="PRINTS" id="PR00344">
    <property type="entry name" value="BCTRLSENSOR"/>
</dbReference>
<evidence type="ECO:0000256" key="5">
    <source>
        <dbReference type="ARBA" id="ARBA00023125"/>
    </source>
</evidence>
<keyword evidence="6" id="KW-0804">Transcription</keyword>
<keyword evidence="4" id="KW-0805">Transcription regulation</keyword>
<dbReference type="InterPro" id="IPR001789">
    <property type="entry name" value="Sig_transdc_resp-reg_receiver"/>
</dbReference>
<dbReference type="AlphaFoldDB" id="A0AA35WJX7"/>
<dbReference type="Gene3D" id="3.30.565.10">
    <property type="entry name" value="Histidine kinase-like ATPase, C-terminal domain"/>
    <property type="match status" value="1"/>
</dbReference>
<evidence type="ECO:0000313" key="12">
    <source>
        <dbReference type="EMBL" id="CAI8024218.1"/>
    </source>
</evidence>
<dbReference type="InterPro" id="IPR003594">
    <property type="entry name" value="HATPase_dom"/>
</dbReference>
<dbReference type="CDD" id="cd00383">
    <property type="entry name" value="trans_reg_C"/>
    <property type="match status" value="1"/>
</dbReference>
<dbReference type="InterPro" id="IPR004358">
    <property type="entry name" value="Sig_transdc_His_kin-like_C"/>
</dbReference>
<proteinExistence type="predicted"/>
<dbReference type="Gene3D" id="3.30.450.40">
    <property type="match status" value="1"/>
</dbReference>
<dbReference type="SMART" id="SM00387">
    <property type="entry name" value="HATPase_c"/>
    <property type="match status" value="1"/>
</dbReference>
<keyword evidence="13" id="KW-1185">Reference proteome</keyword>
<dbReference type="InterPro" id="IPR003661">
    <property type="entry name" value="HisK_dim/P_dom"/>
</dbReference>
<dbReference type="CDD" id="cd00156">
    <property type="entry name" value="REC"/>
    <property type="match status" value="1"/>
</dbReference>
<dbReference type="InterPro" id="IPR029016">
    <property type="entry name" value="GAF-like_dom_sf"/>
</dbReference>
<dbReference type="SUPFAM" id="SSF52172">
    <property type="entry name" value="CheY-like"/>
    <property type="match status" value="1"/>
</dbReference>
<name>A0AA35WJX7_GEOBA</name>
<dbReference type="PROSITE" id="PS50110">
    <property type="entry name" value="RESPONSE_REGULATORY"/>
    <property type="match status" value="1"/>
</dbReference>
<gene>
    <name evidence="12" type="ORF">GBAR_LOCUS14083</name>
</gene>
<dbReference type="InterPro" id="IPR005467">
    <property type="entry name" value="His_kinase_dom"/>
</dbReference>
<keyword evidence="1 7" id="KW-0597">Phosphoprotein</keyword>
<evidence type="ECO:0000259" key="9">
    <source>
        <dbReference type="PROSITE" id="PS50109"/>
    </source>
</evidence>
<accession>A0AA35WJX7</accession>
<dbReference type="InterPro" id="IPR011006">
    <property type="entry name" value="CheY-like_superfamily"/>
</dbReference>
<dbReference type="SMART" id="SM00388">
    <property type="entry name" value="HisKA"/>
    <property type="match status" value="1"/>
</dbReference>
<evidence type="ECO:0000256" key="4">
    <source>
        <dbReference type="ARBA" id="ARBA00023015"/>
    </source>
</evidence>
<dbReference type="PANTHER" id="PTHR43547">
    <property type="entry name" value="TWO-COMPONENT HISTIDINE KINASE"/>
    <property type="match status" value="1"/>
</dbReference>
<dbReference type="Gene3D" id="3.40.50.2300">
    <property type="match status" value="1"/>
</dbReference>
<dbReference type="PANTHER" id="PTHR43547:SF2">
    <property type="entry name" value="HYBRID SIGNAL TRANSDUCTION HISTIDINE KINASE C"/>
    <property type="match status" value="1"/>
</dbReference>
<keyword evidence="5 8" id="KW-0238">DNA-binding</keyword>
<dbReference type="GO" id="GO:0000155">
    <property type="term" value="F:phosphorelay sensor kinase activity"/>
    <property type="evidence" value="ECO:0007669"/>
    <property type="project" value="InterPro"/>
</dbReference>
<evidence type="ECO:0000256" key="7">
    <source>
        <dbReference type="PROSITE-ProRule" id="PRU00169"/>
    </source>
</evidence>
<dbReference type="Pfam" id="PF00486">
    <property type="entry name" value="Trans_reg_C"/>
    <property type="match status" value="1"/>
</dbReference>
<dbReference type="InterPro" id="IPR036388">
    <property type="entry name" value="WH-like_DNA-bd_sf"/>
</dbReference>
<dbReference type="InterPro" id="IPR036097">
    <property type="entry name" value="HisK_dim/P_sf"/>
</dbReference>
<dbReference type="GO" id="GO:0006355">
    <property type="term" value="P:regulation of DNA-templated transcription"/>
    <property type="evidence" value="ECO:0007669"/>
    <property type="project" value="InterPro"/>
</dbReference>
<dbReference type="Gene3D" id="1.10.10.10">
    <property type="entry name" value="Winged helix-like DNA-binding domain superfamily/Winged helix DNA-binding domain"/>
    <property type="match status" value="1"/>
</dbReference>
<comment type="caution">
    <text evidence="12">The sequence shown here is derived from an EMBL/GenBank/DDBJ whole genome shotgun (WGS) entry which is preliminary data.</text>
</comment>
<dbReference type="SMART" id="SM00448">
    <property type="entry name" value="REC"/>
    <property type="match status" value="1"/>
</dbReference>
<dbReference type="Gene3D" id="1.10.287.130">
    <property type="match status" value="1"/>
</dbReference>